<feature type="compositionally biased region" description="Pro residues" evidence="2">
    <location>
        <begin position="677"/>
        <end position="686"/>
    </location>
</feature>
<name>A0AAV9JVQ4_9PEZI</name>
<feature type="compositionally biased region" description="Polar residues" evidence="2">
    <location>
        <begin position="810"/>
        <end position="820"/>
    </location>
</feature>
<accession>A0AAV9JVQ4</accession>
<dbReference type="InterPro" id="IPR051726">
    <property type="entry name" value="Chitin_Synth_Reg"/>
</dbReference>
<keyword evidence="1" id="KW-0677">Repeat</keyword>
<feature type="region of interest" description="Disordered" evidence="2">
    <location>
        <begin position="437"/>
        <end position="854"/>
    </location>
</feature>
<protein>
    <recommendedName>
        <fullName evidence="5">HCP-like protein</fullName>
    </recommendedName>
</protein>
<dbReference type="SUPFAM" id="SSF81901">
    <property type="entry name" value="HCP-like"/>
    <property type="match status" value="2"/>
</dbReference>
<dbReference type="InterPro" id="IPR006597">
    <property type="entry name" value="Sel1-like"/>
</dbReference>
<dbReference type="SMART" id="SM00671">
    <property type="entry name" value="SEL1"/>
    <property type="match status" value="6"/>
</dbReference>
<feature type="compositionally biased region" description="Polar residues" evidence="2">
    <location>
        <begin position="602"/>
        <end position="617"/>
    </location>
</feature>
<dbReference type="InterPro" id="IPR011990">
    <property type="entry name" value="TPR-like_helical_dom_sf"/>
</dbReference>
<proteinExistence type="predicted"/>
<feature type="compositionally biased region" description="Basic and acidic residues" evidence="2">
    <location>
        <begin position="439"/>
        <end position="464"/>
    </location>
</feature>
<evidence type="ECO:0000256" key="2">
    <source>
        <dbReference type="SAM" id="MobiDB-lite"/>
    </source>
</evidence>
<gene>
    <name evidence="3" type="ORF">LTR36_007598</name>
</gene>
<keyword evidence="4" id="KW-1185">Reference proteome</keyword>
<dbReference type="EMBL" id="JAVFHQ010000005">
    <property type="protein sequence ID" value="KAK4549141.1"/>
    <property type="molecule type" value="Genomic_DNA"/>
</dbReference>
<evidence type="ECO:0000256" key="1">
    <source>
        <dbReference type="ARBA" id="ARBA00022737"/>
    </source>
</evidence>
<evidence type="ECO:0000313" key="4">
    <source>
        <dbReference type="Proteomes" id="UP001324427"/>
    </source>
</evidence>
<dbReference type="PANTHER" id="PTHR46430">
    <property type="entry name" value="PROTEIN SKT5-RELATED"/>
    <property type="match status" value="1"/>
</dbReference>
<feature type="compositionally biased region" description="Polar residues" evidence="2">
    <location>
        <begin position="740"/>
        <end position="750"/>
    </location>
</feature>
<reference evidence="3 4" key="1">
    <citation type="submission" date="2021-11" db="EMBL/GenBank/DDBJ databases">
        <title>Black yeast isolated from Biological Soil Crust.</title>
        <authorList>
            <person name="Kurbessoian T."/>
        </authorList>
    </citation>
    <scope>NUCLEOTIDE SEQUENCE [LARGE SCALE GENOMIC DNA]</scope>
    <source>
        <strain evidence="3 4">CCFEE 5522</strain>
    </source>
</reference>
<feature type="compositionally biased region" description="Low complexity" evidence="2">
    <location>
        <begin position="762"/>
        <end position="776"/>
    </location>
</feature>
<feature type="compositionally biased region" description="Polar residues" evidence="2">
    <location>
        <begin position="487"/>
        <end position="496"/>
    </location>
</feature>
<comment type="caution">
    <text evidence="3">The sequence shown here is derived from an EMBL/GenBank/DDBJ whole genome shotgun (WGS) entry which is preliminary data.</text>
</comment>
<organism evidence="3 4">
    <name type="scientific">Oleoguttula mirabilis</name>
    <dbReference type="NCBI Taxonomy" id="1507867"/>
    <lineage>
        <taxon>Eukaryota</taxon>
        <taxon>Fungi</taxon>
        <taxon>Dikarya</taxon>
        <taxon>Ascomycota</taxon>
        <taxon>Pezizomycotina</taxon>
        <taxon>Dothideomycetes</taxon>
        <taxon>Dothideomycetidae</taxon>
        <taxon>Mycosphaerellales</taxon>
        <taxon>Teratosphaeriaceae</taxon>
        <taxon>Oleoguttula</taxon>
    </lineage>
</organism>
<feature type="compositionally biased region" description="Low complexity" evidence="2">
    <location>
        <begin position="687"/>
        <end position="708"/>
    </location>
</feature>
<evidence type="ECO:0008006" key="5">
    <source>
        <dbReference type="Google" id="ProtNLM"/>
    </source>
</evidence>
<dbReference type="PANTHER" id="PTHR46430:SF2">
    <property type="entry name" value="CHITIN SYNTHASE REGULATORY FACTOR 4"/>
    <property type="match status" value="1"/>
</dbReference>
<dbReference type="Gene3D" id="1.25.40.10">
    <property type="entry name" value="Tetratricopeptide repeat domain"/>
    <property type="match status" value="1"/>
</dbReference>
<evidence type="ECO:0000313" key="3">
    <source>
        <dbReference type="EMBL" id="KAK4549141.1"/>
    </source>
</evidence>
<dbReference type="Proteomes" id="UP001324427">
    <property type="component" value="Unassembled WGS sequence"/>
</dbReference>
<dbReference type="AlphaFoldDB" id="A0AAV9JVQ4"/>
<sequence>MAANQGRGLSATFVPGGFDDYYYVPPAAAVLVAPEPQRINPEMSNQIQNGMHHMNIDGTGPNAAQTHNYSDIPMARDTPHLTPFPKIANPPPNVPPSDEELEATLENARTLVLNSNDPEMQLAWASDALVYVGVCADNEDRIAAAKPPAARAASPRIEHQLRMDAMNIVTFLADQHHPKAEFLRGMWLEWGRFGQREDKKEAFRCYSRAADRGYVRAEYRIGMLYESYNDPIKALRHYHRGVDTGDAACCYRLGMMTLRGQHGQPQDFAKGIDLIKRSAQAADENAAQGAYVYGSLLARQLPQIEVPEGFLPLDERLARINIEKAAYLKFAKAQLRMGSAYELGNLGCEFNPALSMHYNALASKQGEPEADMALSKWFLVGSEGLFPKNEELAFTYAERAAQSGLATAEFALGYFSEIGMYVPVDLEKALDWYQKASKHGNEDARGRVDGLSRKQVLSRKDHENVAITRIKSQYGSQRGARPERFQQRQQTSSRLGQSVIAEEPEPGYGNGTPALASGMRFSSGGVQAPSRDSSTTPYPMDNRPPIVAPVDSRPGSVAPYPLEDGPPSQKPTPRLGPAGGFFNVQQPLRPATTVHPDMRPSSAFQVNPELRSSSAMTVPQLPPQGGRPYPYPPATSVPVSRPMSAQPQQPFDPRLRPGAVQRIASGPASIQNFAPSKPGPPGPSASPRPGMMQHQATAPAAPQQAQQPGRLDIGFSAPQDDRRNRTYGPQPGAGKPASPTALQGSGSMPNFAQALPAQPSMGRISAPSSRPGSRPPDGQRKPLPPPSSGAVPRPLQKDMSVPPPPPPQSVTPKPNTQTSTGPPAAAAKPAGKVPKTFDEMGVPAQKTESDCVMM</sequence>
<feature type="compositionally biased region" description="Low complexity" evidence="2">
    <location>
        <begin position="821"/>
        <end position="834"/>
    </location>
</feature>
<dbReference type="Pfam" id="PF08238">
    <property type="entry name" value="Sel1"/>
    <property type="match status" value="6"/>
</dbReference>